<evidence type="ECO:0000256" key="2">
    <source>
        <dbReference type="SAM" id="Phobius"/>
    </source>
</evidence>
<comment type="caution">
    <text evidence="4">The sequence shown here is derived from an EMBL/GenBank/DDBJ whole genome shotgun (WGS) entry which is preliminary data.</text>
</comment>
<dbReference type="Gene3D" id="2.60.120.10">
    <property type="entry name" value="Jelly Rolls"/>
    <property type="match status" value="1"/>
</dbReference>
<dbReference type="InterPro" id="IPR013096">
    <property type="entry name" value="Cupin_2"/>
</dbReference>
<organism evidence="4 5">
    <name type="scientific">Prorocentrum cordatum</name>
    <dbReference type="NCBI Taxonomy" id="2364126"/>
    <lineage>
        <taxon>Eukaryota</taxon>
        <taxon>Sar</taxon>
        <taxon>Alveolata</taxon>
        <taxon>Dinophyceae</taxon>
        <taxon>Prorocentrales</taxon>
        <taxon>Prorocentraceae</taxon>
        <taxon>Prorocentrum</taxon>
    </lineage>
</organism>
<keyword evidence="5" id="KW-1185">Reference proteome</keyword>
<dbReference type="SUPFAM" id="SSF51182">
    <property type="entry name" value="RmlC-like cupins"/>
    <property type="match status" value="1"/>
</dbReference>
<keyword evidence="2" id="KW-0472">Membrane</keyword>
<sequence>MAMTLVDAYTLAAAAAPEVCLFACALTALWWGNSRTREDLRSRRSNSKSPKKLLADLPGAAAASPPKRDDCAQFTSVYDLALWRLHASAEQPAAAPARTAAPVPHAGGEPPASPGGAGPGLDFQAFLDSLEQHCDLALDGLCDQVMGEQGASVLMDLERDYDYEALGDSALPMMQLDTELPRDMVPKPEDEQDRAYDDVCDSALADLELDMKPFRDAMQEPERERDRAYDEMYASYQADLDELNWRMFGDVESTSSQQLSCTSLHGRIIQSIRQTDQLSVPMSIKGTLRRDGHREPDFDLETVVASLSLSSVPAFGMPLLLHLRRAFVSTEKAKQPSPEASLCYAGLLRMARGTCGSEWGRQSKALEIDSKLDDLAAKIDLIARQITAESAPPSGAADRRRQTTGERIGQPPPLLASPGLLQAAARSSRDDLEQEGLEVARYSQIPQFDASILDTFIPRCRRLTQLHFGAIVSNPHAPMAFREKMGYNMTYNMVPPGHGNALHMHRSIEIFVALDGKWEIAWGMHGEHTVVLEPWDFVCVPARVCHSYKNIEEQTAQNIMTILPGKSWITWAPNVVAEAREHGAECDDNGVLLKYAHLVAPTSDLAADAGSVDWRSMGPDDMLPYLHRFGDQRPMECRMTNVKTPDGKAPFIEMFWKTIQPEGSKSLPRRPGVDLLLVVLDGSVLIKTASGRPVAAAGRLDAVRVPTEALEESEMRSQNDMYFHLC</sequence>
<evidence type="ECO:0000313" key="4">
    <source>
        <dbReference type="EMBL" id="CAK0867064.1"/>
    </source>
</evidence>
<dbReference type="Proteomes" id="UP001189429">
    <property type="component" value="Unassembled WGS sequence"/>
</dbReference>
<feature type="domain" description="Cupin type-2" evidence="3">
    <location>
        <begin position="494"/>
        <end position="557"/>
    </location>
</feature>
<gene>
    <name evidence="4" type="ORF">PCOR1329_LOCUS54082</name>
</gene>
<feature type="region of interest" description="Disordered" evidence="1">
    <location>
        <begin position="93"/>
        <end position="120"/>
    </location>
</feature>
<dbReference type="EMBL" id="CAUYUJ010016604">
    <property type="protein sequence ID" value="CAK0867064.1"/>
    <property type="molecule type" value="Genomic_DNA"/>
</dbReference>
<proteinExistence type="predicted"/>
<protein>
    <recommendedName>
        <fullName evidence="3">Cupin type-2 domain-containing protein</fullName>
    </recommendedName>
</protein>
<feature type="region of interest" description="Disordered" evidence="1">
    <location>
        <begin position="390"/>
        <end position="417"/>
    </location>
</feature>
<dbReference type="InterPro" id="IPR011051">
    <property type="entry name" value="RmlC_Cupin_sf"/>
</dbReference>
<dbReference type="InterPro" id="IPR014710">
    <property type="entry name" value="RmlC-like_jellyroll"/>
</dbReference>
<evidence type="ECO:0000259" key="3">
    <source>
        <dbReference type="Pfam" id="PF07883"/>
    </source>
</evidence>
<keyword evidence="2" id="KW-1133">Transmembrane helix</keyword>
<feature type="transmembrane region" description="Helical" evidence="2">
    <location>
        <begin position="12"/>
        <end position="32"/>
    </location>
</feature>
<accession>A0ABN9V377</accession>
<dbReference type="Pfam" id="PF07883">
    <property type="entry name" value="Cupin_2"/>
    <property type="match status" value="1"/>
</dbReference>
<evidence type="ECO:0000313" key="5">
    <source>
        <dbReference type="Proteomes" id="UP001189429"/>
    </source>
</evidence>
<keyword evidence="2" id="KW-0812">Transmembrane</keyword>
<name>A0ABN9V377_9DINO</name>
<evidence type="ECO:0000256" key="1">
    <source>
        <dbReference type="SAM" id="MobiDB-lite"/>
    </source>
</evidence>
<reference evidence="4" key="1">
    <citation type="submission" date="2023-10" db="EMBL/GenBank/DDBJ databases">
        <authorList>
            <person name="Chen Y."/>
            <person name="Shah S."/>
            <person name="Dougan E. K."/>
            <person name="Thang M."/>
            <person name="Chan C."/>
        </authorList>
    </citation>
    <scope>NUCLEOTIDE SEQUENCE [LARGE SCALE GENOMIC DNA]</scope>
</reference>
<feature type="compositionally biased region" description="Low complexity" evidence="1">
    <location>
        <begin position="93"/>
        <end position="110"/>
    </location>
</feature>